<evidence type="ECO:0000256" key="27">
    <source>
        <dbReference type="ARBA" id="ARBA00046695"/>
    </source>
</evidence>
<feature type="domain" description="Alpha/beta hydrolase fold-3" evidence="45">
    <location>
        <begin position="604"/>
        <end position="679"/>
    </location>
</feature>
<evidence type="ECO:0000256" key="5">
    <source>
        <dbReference type="ARBA" id="ARBA00004502"/>
    </source>
</evidence>
<dbReference type="InterPro" id="IPR010468">
    <property type="entry name" value="HSL_N"/>
</dbReference>
<accession>A0A8C2BW35</accession>
<dbReference type="Pfam" id="PF06350">
    <property type="entry name" value="HSL_N"/>
    <property type="match status" value="2"/>
</dbReference>
<comment type="catalytic activity">
    <reaction evidence="28">
        <text>1-(9Z-octadecenoyl)-glycerol + H2O = glycerol + (9Z)-octadecenoate + H(+)</text>
        <dbReference type="Rhea" id="RHEA:38487"/>
        <dbReference type="ChEBI" id="CHEBI:15377"/>
        <dbReference type="ChEBI" id="CHEBI:15378"/>
        <dbReference type="ChEBI" id="CHEBI:17754"/>
        <dbReference type="ChEBI" id="CHEBI:30823"/>
        <dbReference type="ChEBI" id="CHEBI:75342"/>
    </reaction>
    <physiologicalReaction direction="left-to-right" evidence="28">
        <dbReference type="Rhea" id="RHEA:38488"/>
    </physiologicalReaction>
</comment>
<dbReference type="GO" id="GO:0005811">
    <property type="term" value="C:lipid droplet"/>
    <property type="evidence" value="ECO:0007669"/>
    <property type="project" value="UniProtKB-SubCell"/>
</dbReference>
<evidence type="ECO:0000256" key="15">
    <source>
        <dbReference type="ARBA" id="ARBA00022548"/>
    </source>
</evidence>
<comment type="catalytic activity">
    <reaction evidence="31">
        <text>cholesteryl (9Z-octadecenoate) + H2O = cholesterol + (9Z)-octadecenoate + H(+)</text>
        <dbReference type="Rhea" id="RHEA:33875"/>
        <dbReference type="ChEBI" id="CHEBI:15377"/>
        <dbReference type="ChEBI" id="CHEBI:15378"/>
        <dbReference type="ChEBI" id="CHEBI:16113"/>
        <dbReference type="ChEBI" id="CHEBI:30823"/>
        <dbReference type="ChEBI" id="CHEBI:46898"/>
    </reaction>
    <physiologicalReaction direction="left-to-right" evidence="31">
        <dbReference type="Rhea" id="RHEA:33876"/>
    </physiologicalReaction>
</comment>
<keyword evidence="20" id="KW-0443">Lipid metabolism</keyword>
<keyword evidence="15" id="KW-0153">Cholesterol metabolism</keyword>
<evidence type="ECO:0000256" key="14">
    <source>
        <dbReference type="ARBA" id="ARBA00022490"/>
    </source>
</evidence>
<evidence type="ECO:0000256" key="41">
    <source>
        <dbReference type="ARBA" id="ARBA00049519"/>
    </source>
</evidence>
<name>A0A8C2BW35_CYPCA</name>
<evidence type="ECO:0000256" key="4">
    <source>
        <dbReference type="ARBA" id="ARBA00004345"/>
    </source>
</evidence>
<keyword evidence="13" id="KW-1003">Cell membrane</keyword>
<comment type="catalytic activity">
    <reaction evidence="37">
        <text>2,3-di-(9Z)-octadecenoyl-sn-glycerol + H2O = 2-(9Z-octadecenoyl)-glycerol + (9Z)-octadecenoate + H(+)</text>
        <dbReference type="Rhea" id="RHEA:38383"/>
        <dbReference type="ChEBI" id="CHEBI:15377"/>
        <dbReference type="ChEBI" id="CHEBI:15378"/>
        <dbReference type="ChEBI" id="CHEBI:30823"/>
        <dbReference type="ChEBI" id="CHEBI:73990"/>
        <dbReference type="ChEBI" id="CHEBI:75824"/>
    </reaction>
    <physiologicalReaction direction="left-to-right" evidence="37">
        <dbReference type="Rhea" id="RHEA:38384"/>
    </physiologicalReaction>
</comment>
<dbReference type="AlphaFoldDB" id="A0A8C2BW35"/>
<dbReference type="Ensembl" id="ENSCCRT00020003842.1">
    <property type="protein sequence ID" value="ENSCCRP00020003312.1"/>
    <property type="gene ID" value="ENSCCRG00020001932.1"/>
</dbReference>
<dbReference type="PANTHER" id="PTHR23025">
    <property type="entry name" value="TRIACYLGLYCEROL LIPASE"/>
    <property type="match status" value="1"/>
</dbReference>
<comment type="catalytic activity">
    <reaction evidence="32">
        <text>a diacylglycerol + H2O = a monoacylglycerol + a fatty acid + H(+)</text>
        <dbReference type="Rhea" id="RHEA:32731"/>
        <dbReference type="ChEBI" id="CHEBI:15377"/>
        <dbReference type="ChEBI" id="CHEBI:15378"/>
        <dbReference type="ChEBI" id="CHEBI:17408"/>
        <dbReference type="ChEBI" id="CHEBI:18035"/>
        <dbReference type="ChEBI" id="CHEBI:28868"/>
        <dbReference type="EC" id="3.1.1.79"/>
    </reaction>
</comment>
<evidence type="ECO:0000256" key="20">
    <source>
        <dbReference type="ARBA" id="ARBA00023098"/>
    </source>
</evidence>
<comment type="catalytic activity">
    <reaction evidence="34">
        <text>1,2-di-(9Z-octadecenoyl)-glycerol + (9Z)-octadecenoate + H(+) = 1,2,3-tri-(9Z-octadecenoyl)-glycerol + H2O</text>
        <dbReference type="Rhea" id="RHEA:38379"/>
        <dbReference type="ChEBI" id="CHEBI:15377"/>
        <dbReference type="ChEBI" id="CHEBI:15378"/>
        <dbReference type="ChEBI" id="CHEBI:30823"/>
        <dbReference type="ChEBI" id="CHEBI:52323"/>
        <dbReference type="ChEBI" id="CHEBI:53753"/>
    </reaction>
    <physiologicalReaction direction="right-to-left" evidence="34">
        <dbReference type="Rhea" id="RHEA:38381"/>
    </physiologicalReaction>
</comment>
<comment type="catalytic activity">
    <reaction evidence="38">
        <text>a monoacylglycerol + H2O = glycerol + a fatty acid + H(+)</text>
        <dbReference type="Rhea" id="RHEA:15245"/>
        <dbReference type="ChEBI" id="CHEBI:15377"/>
        <dbReference type="ChEBI" id="CHEBI:15378"/>
        <dbReference type="ChEBI" id="CHEBI:17408"/>
        <dbReference type="ChEBI" id="CHEBI:17754"/>
        <dbReference type="ChEBI" id="CHEBI:28868"/>
        <dbReference type="EC" id="3.1.1.79"/>
    </reaction>
</comment>
<dbReference type="GO" id="GO:0005829">
    <property type="term" value="C:cytosol"/>
    <property type="evidence" value="ECO:0007669"/>
    <property type="project" value="UniProtKB-SubCell"/>
</dbReference>
<keyword evidence="23" id="KW-0753">Steroid metabolism</keyword>
<evidence type="ECO:0000256" key="29">
    <source>
        <dbReference type="ARBA" id="ARBA00047458"/>
    </source>
</evidence>
<comment type="subcellular location">
    <subcellularLocation>
        <location evidence="3">Cell membrane</location>
    </subcellularLocation>
    <subcellularLocation>
        <location evidence="6">Cytoplasm</location>
        <location evidence="6">Cytosol</location>
    </subcellularLocation>
    <subcellularLocation>
        <location evidence="5">Lipid droplet</location>
    </subcellularLocation>
    <subcellularLocation>
        <location evidence="4">Membrane</location>
        <location evidence="4">Caveola</location>
    </subcellularLocation>
</comment>
<keyword evidence="14" id="KW-0963">Cytoplasm</keyword>
<reference evidence="46" key="1">
    <citation type="submission" date="2025-08" db="UniProtKB">
        <authorList>
            <consortium name="Ensembl"/>
        </authorList>
    </citation>
    <scope>IDENTIFICATION</scope>
</reference>
<evidence type="ECO:0000256" key="25">
    <source>
        <dbReference type="ARBA" id="ARBA00030031"/>
    </source>
</evidence>
<evidence type="ECO:0000256" key="10">
    <source>
        <dbReference type="ARBA" id="ARBA00013088"/>
    </source>
</evidence>
<evidence type="ECO:0000256" key="32">
    <source>
        <dbReference type="ARBA" id="ARBA00047674"/>
    </source>
</evidence>
<keyword evidence="16" id="KW-0597">Phosphoprotein</keyword>
<feature type="region of interest" description="Disordered" evidence="43">
    <location>
        <begin position="475"/>
        <end position="535"/>
    </location>
</feature>
<comment type="catalytic activity">
    <reaction evidence="1">
        <text>a triacylglycerol + H2O = a diacylglycerol + a fatty acid + H(+)</text>
        <dbReference type="Rhea" id="RHEA:12044"/>
        <dbReference type="ChEBI" id="CHEBI:15377"/>
        <dbReference type="ChEBI" id="CHEBI:15378"/>
        <dbReference type="ChEBI" id="CHEBI:17855"/>
        <dbReference type="ChEBI" id="CHEBI:18035"/>
        <dbReference type="ChEBI" id="CHEBI:28868"/>
        <dbReference type="EC" id="3.1.1.79"/>
    </reaction>
</comment>
<comment type="catalytic activity">
    <reaction evidence="35">
        <text>1,2-di-(9Z-octadecenoyl)-glycerol + H2O = (9Z-octadecenoyl)-glycerol + (9Z)-octadecenoate + H(+)</text>
        <dbReference type="Rhea" id="RHEA:38455"/>
        <dbReference type="ChEBI" id="CHEBI:15377"/>
        <dbReference type="ChEBI" id="CHEBI:15378"/>
        <dbReference type="ChEBI" id="CHEBI:30823"/>
        <dbReference type="ChEBI" id="CHEBI:52323"/>
        <dbReference type="ChEBI" id="CHEBI:75937"/>
    </reaction>
    <physiologicalReaction direction="left-to-right" evidence="35">
        <dbReference type="Rhea" id="RHEA:38456"/>
    </physiologicalReaction>
</comment>
<evidence type="ECO:0000256" key="2">
    <source>
        <dbReference type="ARBA" id="ARBA00001613"/>
    </source>
</evidence>
<evidence type="ECO:0000256" key="9">
    <source>
        <dbReference type="ARBA" id="ARBA00010515"/>
    </source>
</evidence>
<dbReference type="GO" id="GO:0008203">
    <property type="term" value="P:cholesterol metabolic process"/>
    <property type="evidence" value="ECO:0007669"/>
    <property type="project" value="UniProtKB-KW"/>
</dbReference>
<dbReference type="GO" id="GO:0019433">
    <property type="term" value="P:triglyceride catabolic process"/>
    <property type="evidence" value="ECO:0007669"/>
    <property type="project" value="UniProtKB-UniPathway"/>
</dbReference>
<evidence type="ECO:0000256" key="39">
    <source>
        <dbReference type="ARBA" id="ARBA00049372"/>
    </source>
</evidence>
<feature type="region of interest" description="Disordered" evidence="43">
    <location>
        <begin position="573"/>
        <end position="596"/>
    </location>
</feature>
<feature type="active site" evidence="42">
    <location>
        <position position="359"/>
    </location>
</feature>
<evidence type="ECO:0000256" key="23">
    <source>
        <dbReference type="ARBA" id="ARBA00023221"/>
    </source>
</evidence>
<dbReference type="EC" id="3.1.1.79" evidence="10"/>
<evidence type="ECO:0000259" key="45">
    <source>
        <dbReference type="Pfam" id="PF07859"/>
    </source>
</evidence>
<feature type="compositionally biased region" description="Polar residues" evidence="43">
    <location>
        <begin position="504"/>
        <end position="535"/>
    </location>
</feature>
<evidence type="ECO:0000259" key="44">
    <source>
        <dbReference type="Pfam" id="PF06350"/>
    </source>
</evidence>
<dbReference type="Pfam" id="PF07859">
    <property type="entry name" value="Abhydrolase_3"/>
    <property type="match status" value="2"/>
</dbReference>
<evidence type="ECO:0000256" key="22">
    <source>
        <dbReference type="ARBA" id="ARBA00023166"/>
    </source>
</evidence>
<evidence type="ECO:0000256" key="26">
    <source>
        <dbReference type="ARBA" id="ARBA00031112"/>
    </source>
</evidence>
<evidence type="ECO:0000313" key="47">
    <source>
        <dbReference type="Proteomes" id="UP000694701"/>
    </source>
</evidence>
<evidence type="ECO:0000256" key="11">
    <source>
        <dbReference type="ARBA" id="ARBA00013254"/>
    </source>
</evidence>
<comment type="subunit">
    <text evidence="27">Monomer and homodimer. Interacts with CAVIN1 in the adipocyte cytoplasm. Interacts with PLIN5.</text>
</comment>
<feature type="domain" description="Hormone-sensitive lipase N-terminal" evidence="44">
    <location>
        <begin position="107"/>
        <end position="248"/>
    </location>
</feature>
<comment type="catalytic activity">
    <reaction evidence="36">
        <text>all-trans-retinyl hexadecanoate + H2O = all-trans-retinol + hexadecanoate + H(+)</text>
        <dbReference type="Rhea" id="RHEA:13933"/>
        <dbReference type="ChEBI" id="CHEBI:7896"/>
        <dbReference type="ChEBI" id="CHEBI:15377"/>
        <dbReference type="ChEBI" id="CHEBI:15378"/>
        <dbReference type="ChEBI" id="CHEBI:17336"/>
        <dbReference type="ChEBI" id="CHEBI:17616"/>
    </reaction>
    <physiologicalReaction direction="left-to-right" evidence="36">
        <dbReference type="Rhea" id="RHEA:13934"/>
    </physiologicalReaction>
</comment>
<evidence type="ECO:0000256" key="7">
    <source>
        <dbReference type="ARBA" id="ARBA00004879"/>
    </source>
</evidence>
<comment type="catalytic activity">
    <reaction evidence="24">
        <text>1-O-hexadecyl-2-acetyl-sn-glycerol + H2O = 1-O-hexadecyl-sn-glycerol + acetate + H(+)</text>
        <dbReference type="Rhea" id="RHEA:38563"/>
        <dbReference type="ChEBI" id="CHEBI:15377"/>
        <dbReference type="ChEBI" id="CHEBI:15378"/>
        <dbReference type="ChEBI" id="CHEBI:30089"/>
        <dbReference type="ChEBI" id="CHEBI:34115"/>
        <dbReference type="ChEBI" id="CHEBI:75936"/>
    </reaction>
    <physiologicalReaction direction="left-to-right" evidence="24">
        <dbReference type="Rhea" id="RHEA:38564"/>
    </physiologicalReaction>
</comment>
<keyword evidence="19" id="KW-0442">Lipid degradation</keyword>
<evidence type="ECO:0000256" key="12">
    <source>
        <dbReference type="ARBA" id="ARBA00015845"/>
    </source>
</evidence>
<evidence type="ECO:0000256" key="6">
    <source>
        <dbReference type="ARBA" id="ARBA00004514"/>
    </source>
</evidence>
<comment type="pathway">
    <text evidence="8">Lipid metabolism.</text>
</comment>
<feature type="domain" description="Alpha/beta hydrolase fold-3" evidence="45">
    <location>
        <begin position="281"/>
        <end position="427"/>
    </location>
</feature>
<evidence type="ECO:0000256" key="1">
    <source>
        <dbReference type="ARBA" id="ARBA00000803"/>
    </source>
</evidence>
<evidence type="ECO:0000256" key="13">
    <source>
        <dbReference type="ARBA" id="ARBA00022475"/>
    </source>
</evidence>
<evidence type="ECO:0000256" key="8">
    <source>
        <dbReference type="ARBA" id="ARBA00005189"/>
    </source>
</evidence>
<evidence type="ECO:0000256" key="34">
    <source>
        <dbReference type="ARBA" id="ARBA00048657"/>
    </source>
</evidence>
<dbReference type="EC" id="3.1.1.23" evidence="11"/>
<evidence type="ECO:0000256" key="30">
    <source>
        <dbReference type="ARBA" id="ARBA00047476"/>
    </source>
</evidence>
<dbReference type="InterPro" id="IPR029058">
    <property type="entry name" value="AB_hydrolase_fold"/>
</dbReference>
<dbReference type="GO" id="GO:0005901">
    <property type="term" value="C:caveola"/>
    <property type="evidence" value="ECO:0007669"/>
    <property type="project" value="UniProtKB-SubCell"/>
</dbReference>
<proteinExistence type="inferred from homology"/>
<comment type="catalytic activity">
    <reaction evidence="33">
        <text>1,2,3-tri-(9Z-octadecenoyl)-glycerol + H2O = di-(9Z)-octadecenoylglycerol + (9Z)-octadecenoate + H(+)</text>
        <dbReference type="Rhea" id="RHEA:38575"/>
        <dbReference type="ChEBI" id="CHEBI:15377"/>
        <dbReference type="ChEBI" id="CHEBI:15378"/>
        <dbReference type="ChEBI" id="CHEBI:30823"/>
        <dbReference type="ChEBI" id="CHEBI:53753"/>
        <dbReference type="ChEBI" id="CHEBI:75945"/>
    </reaction>
    <physiologicalReaction direction="left-to-right" evidence="33">
        <dbReference type="Rhea" id="RHEA:38576"/>
    </physiologicalReaction>
</comment>
<evidence type="ECO:0000256" key="16">
    <source>
        <dbReference type="ARBA" id="ARBA00022553"/>
    </source>
</evidence>
<evidence type="ECO:0000256" key="21">
    <source>
        <dbReference type="ARBA" id="ARBA00023136"/>
    </source>
</evidence>
<evidence type="ECO:0000256" key="33">
    <source>
        <dbReference type="ARBA" id="ARBA00048386"/>
    </source>
</evidence>
<comment type="similarity">
    <text evidence="9">Belongs to the 'GDXG' lipolytic enzyme family.</text>
</comment>
<dbReference type="SUPFAM" id="SSF53474">
    <property type="entry name" value="alpha/beta-Hydrolases"/>
    <property type="match status" value="1"/>
</dbReference>
<comment type="catalytic activity">
    <reaction evidence="2">
        <text>Hydrolyzes glycerol monoesters of long-chain fatty acids.</text>
        <dbReference type="EC" id="3.1.1.23"/>
    </reaction>
</comment>
<comment type="catalytic activity">
    <reaction evidence="30">
        <text>2-(5Z,8Z,11Z,14Z-eicosatetraenoyl)-glycerol + H2O = glycerol + (5Z,8Z,11Z,14Z)-eicosatetraenoate + H(+)</text>
        <dbReference type="Rhea" id="RHEA:26132"/>
        <dbReference type="ChEBI" id="CHEBI:15377"/>
        <dbReference type="ChEBI" id="CHEBI:15378"/>
        <dbReference type="ChEBI" id="CHEBI:17754"/>
        <dbReference type="ChEBI" id="CHEBI:32395"/>
        <dbReference type="ChEBI" id="CHEBI:52392"/>
    </reaction>
    <physiologicalReaction direction="left-to-right" evidence="30">
        <dbReference type="Rhea" id="RHEA:26133"/>
    </physiologicalReaction>
</comment>
<organism evidence="46 47">
    <name type="scientific">Cyprinus carpio</name>
    <name type="common">Common carp</name>
    <dbReference type="NCBI Taxonomy" id="7962"/>
    <lineage>
        <taxon>Eukaryota</taxon>
        <taxon>Metazoa</taxon>
        <taxon>Chordata</taxon>
        <taxon>Craniata</taxon>
        <taxon>Vertebrata</taxon>
        <taxon>Euteleostomi</taxon>
        <taxon>Actinopterygii</taxon>
        <taxon>Neopterygii</taxon>
        <taxon>Teleostei</taxon>
        <taxon>Ostariophysi</taxon>
        <taxon>Cypriniformes</taxon>
        <taxon>Cyprinidae</taxon>
        <taxon>Cyprininae</taxon>
        <taxon>Cyprinus</taxon>
    </lineage>
</organism>
<keyword evidence="22" id="KW-1207">Sterol metabolism</keyword>
<dbReference type="PANTHER" id="PTHR23025:SF1">
    <property type="entry name" value="HORMONE-SENSITIVE LIPASE"/>
    <property type="match status" value="1"/>
</dbReference>
<evidence type="ECO:0000256" key="42">
    <source>
        <dbReference type="PROSITE-ProRule" id="PRU10038"/>
    </source>
</evidence>
<dbReference type="UniPathway" id="UPA00256"/>
<keyword evidence="21" id="KW-0472">Membrane</keyword>
<comment type="catalytic activity">
    <reaction evidence="29">
        <text>1,2-di-(9Z-octadecenoyl)-glycerol + H2O = 2-(9Z-octadecenoyl)-glycerol + (9Z)-octadecenoate + H(+)</text>
        <dbReference type="Rhea" id="RHEA:38659"/>
        <dbReference type="ChEBI" id="CHEBI:15377"/>
        <dbReference type="ChEBI" id="CHEBI:15378"/>
        <dbReference type="ChEBI" id="CHEBI:30823"/>
        <dbReference type="ChEBI" id="CHEBI:52323"/>
        <dbReference type="ChEBI" id="CHEBI:73990"/>
    </reaction>
    <physiologicalReaction direction="left-to-right" evidence="29">
        <dbReference type="Rhea" id="RHEA:38660"/>
    </physiologicalReaction>
</comment>
<dbReference type="GO" id="GO:0047372">
    <property type="term" value="F:monoacylglycerol lipase activity"/>
    <property type="evidence" value="ECO:0007669"/>
    <property type="project" value="UniProtKB-EC"/>
</dbReference>
<dbReference type="GO" id="GO:0004806">
    <property type="term" value="F:triacylglycerol lipase activity"/>
    <property type="evidence" value="ECO:0007669"/>
    <property type="project" value="TreeGrafter"/>
</dbReference>
<evidence type="ECO:0000256" key="36">
    <source>
        <dbReference type="ARBA" id="ARBA00049053"/>
    </source>
</evidence>
<evidence type="ECO:0000256" key="19">
    <source>
        <dbReference type="ARBA" id="ARBA00022963"/>
    </source>
</evidence>
<evidence type="ECO:0000256" key="37">
    <source>
        <dbReference type="ARBA" id="ARBA00049143"/>
    </source>
</evidence>
<dbReference type="PROSITE" id="PS01173">
    <property type="entry name" value="LIPASE_GDXG_HIS"/>
    <property type="match status" value="1"/>
</dbReference>
<evidence type="ECO:0000256" key="24">
    <source>
        <dbReference type="ARBA" id="ARBA00023406"/>
    </source>
</evidence>
<dbReference type="InterPro" id="IPR013094">
    <property type="entry name" value="AB_hydrolase_3"/>
</dbReference>
<keyword evidence="18" id="KW-0378">Hydrolase</keyword>
<evidence type="ECO:0000256" key="31">
    <source>
        <dbReference type="ARBA" id="ARBA00047653"/>
    </source>
</evidence>
<dbReference type="InterPro" id="IPR002168">
    <property type="entry name" value="Lipase_GDXG_HIS_AS"/>
</dbReference>
<comment type="catalytic activity">
    <reaction evidence="39">
        <text>1,3-di-(9Z-octadecenoyl)-glycerol + H2O = 1-(9Z-octadecenoyl)-glycerol + (9Z)-octadecenoate + H(+)</text>
        <dbReference type="Rhea" id="RHEA:39939"/>
        <dbReference type="ChEBI" id="CHEBI:15377"/>
        <dbReference type="ChEBI" id="CHEBI:15378"/>
        <dbReference type="ChEBI" id="CHEBI:30823"/>
        <dbReference type="ChEBI" id="CHEBI:75342"/>
        <dbReference type="ChEBI" id="CHEBI:75735"/>
    </reaction>
    <physiologicalReaction direction="left-to-right" evidence="39">
        <dbReference type="Rhea" id="RHEA:39940"/>
    </physiologicalReaction>
</comment>
<evidence type="ECO:0000256" key="35">
    <source>
        <dbReference type="ARBA" id="ARBA00048674"/>
    </source>
</evidence>
<dbReference type="GO" id="GO:0004771">
    <property type="term" value="F:sterol ester esterase activity"/>
    <property type="evidence" value="ECO:0007669"/>
    <property type="project" value="TreeGrafter"/>
</dbReference>
<evidence type="ECO:0000256" key="43">
    <source>
        <dbReference type="SAM" id="MobiDB-lite"/>
    </source>
</evidence>
<dbReference type="Gene3D" id="3.40.50.1820">
    <property type="entry name" value="alpha/beta hydrolase"/>
    <property type="match status" value="2"/>
</dbReference>
<dbReference type="Proteomes" id="UP000694701">
    <property type="component" value="Unplaced"/>
</dbReference>
<dbReference type="PROSITE" id="PS01174">
    <property type="entry name" value="LIPASE_GDXG_SER"/>
    <property type="match status" value="1"/>
</dbReference>
<comment type="catalytic activity">
    <reaction evidence="40">
        <text>2-(9Z-octadecenoyl)-glycerol + H2O = glycerol + (9Z)-octadecenoate + H(+)</text>
        <dbReference type="Rhea" id="RHEA:38491"/>
        <dbReference type="ChEBI" id="CHEBI:15377"/>
        <dbReference type="ChEBI" id="CHEBI:15378"/>
        <dbReference type="ChEBI" id="CHEBI:17754"/>
        <dbReference type="ChEBI" id="CHEBI:30823"/>
        <dbReference type="ChEBI" id="CHEBI:73990"/>
    </reaction>
    <physiologicalReaction direction="left-to-right" evidence="40">
        <dbReference type="Rhea" id="RHEA:38492"/>
    </physiologicalReaction>
</comment>
<evidence type="ECO:0000313" key="46">
    <source>
        <dbReference type="Ensembl" id="ENSCCRP00020003312.1"/>
    </source>
</evidence>
<feature type="domain" description="Hormone-sensitive lipase N-terminal" evidence="44">
    <location>
        <begin position="15"/>
        <end position="85"/>
    </location>
</feature>
<evidence type="ECO:0000256" key="28">
    <source>
        <dbReference type="ARBA" id="ARBA00047438"/>
    </source>
</evidence>
<evidence type="ECO:0000256" key="17">
    <source>
        <dbReference type="ARBA" id="ARBA00022677"/>
    </source>
</evidence>
<evidence type="ECO:0000256" key="3">
    <source>
        <dbReference type="ARBA" id="ARBA00004236"/>
    </source>
</evidence>
<sequence length="776" mass="84993">QSTEEERTMDTKAVFTALYDVCEENANFFSGATKGQPGDAAQRLVDAMTTIQEHARTLEPVISGFAAIYHHFDFDPHIPRSCLCVSSLLKNRCSQCIIFSSQSSQLFTPAIRPCLQSIAISLVAFGDNYKKHQSGIGVAASSFLTSGKYAIDPELRGQEYERITQNLDVHFWKAFWNITETEVLSSLVSMTATQVKVNRALSVPSLPFDLPFAADPTHMVTVSPPAAHIGRGPVQMRLISYELREGQDSEKLLALCRSEGGQISLSLGLKTKRSPPSPWLVLHFHGGGFVAQTSKSHEPYLRSWSQDLNAPILSVDYSLAPEAPFPRALEECFYAYCWAIKNHNLLGWTGERVCLAGDSAGGNLCVTMSMRAAAHGVRMPDGIVAAYPATLLTVYASPSRLLSLMDPLLPLSVLARCLSAYAGTDPQVEKQVEKVSTFSMVRRDTALLLRDFKQGASNWIHSLLDRGSADSVRKSVSEASLTSPHTDPPVSGKASEYSLEKGSLKSQTCQDLGTHTNSGASNVQKTASQTSNHLSTTTVNHNSILDITLTPESKPEDVSFFLCKEVDPSVSESFSSVAIPPPGGEEDSEKPQEFPEGFEPLRSEQLAEMNMQSSPIARNPYMSPLLAPDSMLKGLPPIHIVACHLDPMLDDSVMFAKRLRNVGQPVTLCVVDDLPHGFLSLSQLSRETREAANVCMERIRDVFTMKDPPPEMRKHRKLERTNQEPFATKRDHTPLLQVTVQKEEGLFIGGGAPVVDEEGLAGFYPPTKSEAEKILA</sequence>
<comment type="pathway">
    <text evidence="7">Glycerolipid metabolism; triacylglycerol degradation.</text>
</comment>
<comment type="catalytic activity">
    <reaction evidence="41">
        <text>1,2-di-(9Z-octadecenoyl)-sn-glycerol + H2O = (9Z-octadecenoyl)-glycerol + (9Z)-octadecenoate + H(+)</text>
        <dbReference type="Rhea" id="RHEA:39935"/>
        <dbReference type="ChEBI" id="CHEBI:15377"/>
        <dbReference type="ChEBI" id="CHEBI:15378"/>
        <dbReference type="ChEBI" id="CHEBI:30823"/>
        <dbReference type="ChEBI" id="CHEBI:52333"/>
        <dbReference type="ChEBI" id="CHEBI:75937"/>
    </reaction>
    <physiologicalReaction direction="left-to-right" evidence="41">
        <dbReference type="Rhea" id="RHEA:39936"/>
    </physiologicalReaction>
</comment>
<dbReference type="InterPro" id="IPR033140">
    <property type="entry name" value="Lipase_GDXG_put_SER_AS"/>
</dbReference>
<protein>
    <recommendedName>
        <fullName evidence="12">Hormone-sensitive lipase</fullName>
        <ecNumber evidence="11">3.1.1.23</ecNumber>
        <ecNumber evidence="10">3.1.1.79</ecNumber>
    </recommendedName>
    <alternativeName>
        <fullName evidence="26">Monoacylglycerol lipase LIPE</fullName>
    </alternativeName>
    <alternativeName>
        <fullName evidence="25">Retinyl ester hydrolase</fullName>
    </alternativeName>
</protein>
<evidence type="ECO:0000256" key="38">
    <source>
        <dbReference type="ARBA" id="ARBA00049208"/>
    </source>
</evidence>
<evidence type="ECO:0000256" key="40">
    <source>
        <dbReference type="ARBA" id="ARBA00049461"/>
    </source>
</evidence>
<evidence type="ECO:0000256" key="18">
    <source>
        <dbReference type="ARBA" id="ARBA00022801"/>
    </source>
</evidence>
<keyword evidence="17" id="KW-0551">Lipid droplet</keyword>